<dbReference type="EMBL" id="AP025732">
    <property type="protein sequence ID" value="BDI19551.1"/>
    <property type="molecule type" value="Genomic_DNA"/>
</dbReference>
<sequence>MATDKILDTFAEIISQLKEVPDNKIDLEHLNNTEEKLQDILSQLQFELLNAQHQKNWEKSKNLS</sequence>
<accession>A0ABM7Z8L5</accession>
<reference evidence="1" key="1">
    <citation type="submission" date="2022-04" db="EMBL/GenBank/DDBJ databases">
        <title>Complete genome sequence of a cyanobacterium, Nostoc sp. SO-36, isolated in Antarctica.</title>
        <authorList>
            <person name="Kanesaki Y."/>
            <person name="Effendi D."/>
            <person name="Sakamoto T."/>
            <person name="Ohtani S."/>
            <person name="Awai K."/>
        </authorList>
    </citation>
    <scope>NUCLEOTIDE SEQUENCE</scope>
    <source>
        <strain evidence="1">SO-36</strain>
    </source>
</reference>
<organism evidence="1 2">
    <name type="scientific">Nostoc cf. commune SO-36</name>
    <dbReference type="NCBI Taxonomy" id="449208"/>
    <lineage>
        <taxon>Bacteria</taxon>
        <taxon>Bacillati</taxon>
        <taxon>Cyanobacteriota</taxon>
        <taxon>Cyanophyceae</taxon>
        <taxon>Nostocales</taxon>
        <taxon>Nostocaceae</taxon>
        <taxon>Nostoc</taxon>
    </lineage>
</organism>
<name>A0ABM7Z8L5_NOSCO</name>
<evidence type="ECO:0000313" key="1">
    <source>
        <dbReference type="EMBL" id="BDI19551.1"/>
    </source>
</evidence>
<proteinExistence type="predicted"/>
<protein>
    <submittedName>
        <fullName evidence="1">Uncharacterized protein</fullName>
    </submittedName>
</protein>
<evidence type="ECO:0000313" key="2">
    <source>
        <dbReference type="Proteomes" id="UP001055453"/>
    </source>
</evidence>
<gene>
    <name evidence="1" type="ORF">ANSO36C_53530</name>
</gene>
<dbReference type="Proteomes" id="UP001055453">
    <property type="component" value="Chromosome"/>
</dbReference>
<dbReference type="RefSeq" id="WP_251957079.1">
    <property type="nucleotide sequence ID" value="NZ_AP025732.1"/>
</dbReference>
<keyword evidence="2" id="KW-1185">Reference proteome</keyword>